<dbReference type="Proteomes" id="UP000270678">
    <property type="component" value="Chromosome"/>
</dbReference>
<dbReference type="AlphaFoldDB" id="A0A3Q9I8C5"/>
<evidence type="ECO:0000313" key="8">
    <source>
        <dbReference type="Proteomes" id="UP000270678"/>
    </source>
</evidence>
<dbReference type="GO" id="GO:0003700">
    <property type="term" value="F:DNA-binding transcription factor activity"/>
    <property type="evidence" value="ECO:0007669"/>
    <property type="project" value="InterPro"/>
</dbReference>
<proteinExistence type="predicted"/>
<dbReference type="KEGG" id="plut:EI981_11840"/>
<evidence type="ECO:0000256" key="2">
    <source>
        <dbReference type="ARBA" id="ARBA00023125"/>
    </source>
</evidence>
<dbReference type="PANTHER" id="PTHR43280:SF28">
    <property type="entry name" value="HTH-TYPE TRANSCRIPTIONAL ACTIVATOR RHAS"/>
    <property type="match status" value="1"/>
</dbReference>
<dbReference type="GO" id="GO:0000160">
    <property type="term" value="P:phosphorelay signal transduction system"/>
    <property type="evidence" value="ECO:0007669"/>
    <property type="project" value="InterPro"/>
</dbReference>
<evidence type="ECO:0000259" key="5">
    <source>
        <dbReference type="PROSITE" id="PS01124"/>
    </source>
</evidence>
<dbReference type="PANTHER" id="PTHR43280">
    <property type="entry name" value="ARAC-FAMILY TRANSCRIPTIONAL REGULATOR"/>
    <property type="match status" value="1"/>
</dbReference>
<dbReference type="InterPro" id="IPR018062">
    <property type="entry name" value="HTH_AraC-typ_CS"/>
</dbReference>
<organism evidence="7 8">
    <name type="scientific">Paenibacillus lutimineralis</name>
    <dbReference type="NCBI Taxonomy" id="2707005"/>
    <lineage>
        <taxon>Bacteria</taxon>
        <taxon>Bacillati</taxon>
        <taxon>Bacillota</taxon>
        <taxon>Bacilli</taxon>
        <taxon>Bacillales</taxon>
        <taxon>Paenibacillaceae</taxon>
        <taxon>Paenibacillus</taxon>
    </lineage>
</organism>
<dbReference type="SMART" id="SM00448">
    <property type="entry name" value="REC"/>
    <property type="match status" value="1"/>
</dbReference>
<dbReference type="PRINTS" id="PR00032">
    <property type="entry name" value="HTHARAC"/>
</dbReference>
<dbReference type="InterPro" id="IPR001789">
    <property type="entry name" value="Sig_transdc_resp-reg_receiver"/>
</dbReference>
<reference evidence="8" key="1">
    <citation type="submission" date="2018-12" db="EMBL/GenBank/DDBJ databases">
        <title>Complete genome sequence of Paenibacillus sp. MBLB1234.</title>
        <authorList>
            <person name="Nam Y.-D."/>
            <person name="Kang J."/>
            <person name="Chung W.-H."/>
            <person name="Park Y.S."/>
        </authorList>
    </citation>
    <scope>NUCLEOTIDE SEQUENCE [LARGE SCALE GENOMIC DNA]</scope>
    <source>
        <strain evidence="8">MBLB1234</strain>
    </source>
</reference>
<name>A0A3Q9I8C5_9BACL</name>
<gene>
    <name evidence="7" type="ORF">EI981_11840</name>
</gene>
<evidence type="ECO:0000259" key="6">
    <source>
        <dbReference type="PROSITE" id="PS50110"/>
    </source>
</evidence>
<evidence type="ECO:0000256" key="3">
    <source>
        <dbReference type="ARBA" id="ARBA00023163"/>
    </source>
</evidence>
<feature type="domain" description="Response regulatory" evidence="6">
    <location>
        <begin position="3"/>
        <end position="120"/>
    </location>
</feature>
<dbReference type="RefSeq" id="WP_126998356.1">
    <property type="nucleotide sequence ID" value="NZ_CP034346.1"/>
</dbReference>
<feature type="domain" description="HTH araC/xylS-type" evidence="5">
    <location>
        <begin position="434"/>
        <end position="532"/>
    </location>
</feature>
<evidence type="ECO:0000256" key="4">
    <source>
        <dbReference type="PROSITE-ProRule" id="PRU00169"/>
    </source>
</evidence>
<dbReference type="Pfam" id="PF00072">
    <property type="entry name" value="Response_reg"/>
    <property type="match status" value="1"/>
</dbReference>
<keyword evidence="3" id="KW-0804">Transcription</keyword>
<dbReference type="CDD" id="cd17536">
    <property type="entry name" value="REC_YesN-like"/>
    <property type="match status" value="1"/>
</dbReference>
<dbReference type="PROSITE" id="PS01124">
    <property type="entry name" value="HTH_ARAC_FAMILY_2"/>
    <property type="match status" value="1"/>
</dbReference>
<dbReference type="SMART" id="SM00342">
    <property type="entry name" value="HTH_ARAC"/>
    <property type="match status" value="1"/>
</dbReference>
<dbReference type="InterPro" id="IPR020449">
    <property type="entry name" value="Tscrpt_reg_AraC-type_HTH"/>
</dbReference>
<dbReference type="InterPro" id="IPR011006">
    <property type="entry name" value="CheY-like_superfamily"/>
</dbReference>
<dbReference type="EMBL" id="CP034346">
    <property type="protein sequence ID" value="AZS15087.1"/>
    <property type="molecule type" value="Genomic_DNA"/>
</dbReference>
<keyword evidence="1" id="KW-0805">Transcription regulation</keyword>
<dbReference type="OrthoDB" id="342399at2"/>
<dbReference type="Gene3D" id="3.40.50.2300">
    <property type="match status" value="1"/>
</dbReference>
<accession>A0A3Q9I8C5</accession>
<dbReference type="Pfam" id="PF17853">
    <property type="entry name" value="GGDEF_2"/>
    <property type="match status" value="1"/>
</dbReference>
<keyword evidence="4" id="KW-0597">Phosphoprotein</keyword>
<keyword evidence="2" id="KW-0238">DNA-binding</keyword>
<sequence length="534" mass="62642">MLTAILVDDDYPVLRYLSENVAWAELDIELMGCYSNGLEAWEGSQRRWPDIVITDIGMPKMNGLEMLEKFSTVNPQLRSVILSCHNEFAYAQQAMKLKASDYILKESLNVEQLQQLLSHISADLSKERKQTAEALRYMQIEAMNRSALKENFLKDTLYQLSWTKEAWLKQAKLNGLMLDAKHYVPLVVSVDRMSDMIRTRQMNDHTMVFAVENVLQEVLDAMHRSVIFRYSQHELVILVCCVDPTKEQQLLYYSIPKAIQAIKQYVKISVTCLLGRQGDTPEELRRILLPMLNDGSQRFYLRENELHRYEKAVFSTEDMYGEYAAFFSKINDSLALNLQEQLKNIIEEWARWVEDHRFHPANVKEWVLQLLMELQMKTMVTLRAQPNLSEDKLYDVVNSIHSMEHLKSWIMEYLLKLSRKLSILSIRSKRTEVIRAQQYVIQHVTEKLTLEDMAAYLNLNSSYFSRLFKRETNQNFIEYVNMVKLQKAKQLLEQSSKTIEEISDYLGYANKSYFIKLFKREIGMTPSEYTSWNG</sequence>
<dbReference type="InterPro" id="IPR041522">
    <property type="entry name" value="CdaR_GGDEF"/>
</dbReference>
<evidence type="ECO:0000313" key="7">
    <source>
        <dbReference type="EMBL" id="AZS15087.1"/>
    </source>
</evidence>
<protein>
    <submittedName>
        <fullName evidence="7">Helix-turn-helix domain-containing protein</fullName>
    </submittedName>
</protein>
<feature type="modified residue" description="4-aspartylphosphate" evidence="4">
    <location>
        <position position="55"/>
    </location>
</feature>
<dbReference type="InterPro" id="IPR018060">
    <property type="entry name" value="HTH_AraC"/>
</dbReference>
<dbReference type="GO" id="GO:0043565">
    <property type="term" value="F:sequence-specific DNA binding"/>
    <property type="evidence" value="ECO:0007669"/>
    <property type="project" value="InterPro"/>
</dbReference>
<keyword evidence="8" id="KW-1185">Reference proteome</keyword>
<dbReference type="PROSITE" id="PS50110">
    <property type="entry name" value="RESPONSE_REGULATORY"/>
    <property type="match status" value="1"/>
</dbReference>
<dbReference type="SUPFAM" id="SSF46689">
    <property type="entry name" value="Homeodomain-like"/>
    <property type="match status" value="2"/>
</dbReference>
<evidence type="ECO:0000256" key="1">
    <source>
        <dbReference type="ARBA" id="ARBA00023015"/>
    </source>
</evidence>
<dbReference type="InterPro" id="IPR009057">
    <property type="entry name" value="Homeodomain-like_sf"/>
</dbReference>
<dbReference type="Pfam" id="PF12833">
    <property type="entry name" value="HTH_18"/>
    <property type="match status" value="1"/>
</dbReference>
<dbReference type="PROSITE" id="PS00041">
    <property type="entry name" value="HTH_ARAC_FAMILY_1"/>
    <property type="match status" value="1"/>
</dbReference>
<dbReference type="SUPFAM" id="SSF52172">
    <property type="entry name" value="CheY-like"/>
    <property type="match status" value="1"/>
</dbReference>
<dbReference type="Gene3D" id="1.10.10.60">
    <property type="entry name" value="Homeodomain-like"/>
    <property type="match status" value="2"/>
</dbReference>